<comment type="similarity">
    <text evidence="2">Belongs to the SSU72 phosphatase family.</text>
</comment>
<comment type="catalytic activity">
    <reaction evidence="8">
        <text>O-phospho-L-seryl-[protein] + H2O = L-seryl-[protein] + phosphate</text>
        <dbReference type="Rhea" id="RHEA:20629"/>
        <dbReference type="Rhea" id="RHEA-COMP:9863"/>
        <dbReference type="Rhea" id="RHEA-COMP:11604"/>
        <dbReference type="ChEBI" id="CHEBI:15377"/>
        <dbReference type="ChEBI" id="CHEBI:29999"/>
        <dbReference type="ChEBI" id="CHEBI:43474"/>
        <dbReference type="ChEBI" id="CHEBI:83421"/>
        <dbReference type="EC" id="3.1.3.16"/>
    </reaction>
</comment>
<evidence type="ECO:0000256" key="2">
    <source>
        <dbReference type="ARBA" id="ARBA00008978"/>
    </source>
</evidence>
<evidence type="ECO:0000313" key="10">
    <source>
        <dbReference type="EMBL" id="KAG8522925.1"/>
    </source>
</evidence>
<evidence type="ECO:0000256" key="3">
    <source>
        <dbReference type="ARBA" id="ARBA00013081"/>
    </source>
</evidence>
<protein>
    <recommendedName>
        <fullName evidence="3">protein-serine/threonine phosphatase</fullName>
        <ecNumber evidence="3">3.1.3.16</ecNumber>
    </recommendedName>
</protein>
<evidence type="ECO:0000256" key="9">
    <source>
        <dbReference type="ARBA" id="ARBA00048336"/>
    </source>
</evidence>
<dbReference type="Proteomes" id="UP000700334">
    <property type="component" value="Unassembled WGS sequence"/>
</dbReference>
<keyword evidence="6" id="KW-0904">Protein phosphatase</keyword>
<keyword evidence="5" id="KW-0378">Hydrolase</keyword>
<evidence type="ECO:0000256" key="1">
    <source>
        <dbReference type="ARBA" id="ARBA00004123"/>
    </source>
</evidence>
<dbReference type="Gene3D" id="3.40.50.2300">
    <property type="match status" value="2"/>
</dbReference>
<comment type="catalytic activity">
    <reaction evidence="9">
        <text>O-phospho-L-threonyl-[protein] + H2O = L-threonyl-[protein] + phosphate</text>
        <dbReference type="Rhea" id="RHEA:47004"/>
        <dbReference type="Rhea" id="RHEA-COMP:11060"/>
        <dbReference type="Rhea" id="RHEA-COMP:11605"/>
        <dbReference type="ChEBI" id="CHEBI:15377"/>
        <dbReference type="ChEBI" id="CHEBI:30013"/>
        <dbReference type="ChEBI" id="CHEBI:43474"/>
        <dbReference type="ChEBI" id="CHEBI:61977"/>
        <dbReference type="EC" id="3.1.3.16"/>
    </reaction>
</comment>
<keyword evidence="7" id="KW-0539">Nucleus</keyword>
<comment type="caution">
    <text evidence="10">The sequence shown here is derived from an EMBL/GenBank/DDBJ whole genome shotgun (WGS) entry which is preliminary data.</text>
</comment>
<evidence type="ECO:0000256" key="5">
    <source>
        <dbReference type="ARBA" id="ARBA00022801"/>
    </source>
</evidence>
<keyword evidence="4" id="KW-0507">mRNA processing</keyword>
<dbReference type="PANTHER" id="PTHR20383">
    <property type="entry name" value="RNA POLYMERASE II SUBUNIT A C-TERMINAL DOMAIN PHOSPHATASE"/>
    <property type="match status" value="1"/>
</dbReference>
<gene>
    <name evidence="10" type="ORF">J0S82_010140</name>
</gene>
<reference evidence="10" key="1">
    <citation type="journal article" date="2021" name="Evol. Appl.">
        <title>The genome of the Pyrenean desman and the effects of bottlenecks and inbreeding on the genomic landscape of an endangered species.</title>
        <authorList>
            <person name="Escoda L."/>
            <person name="Castresana J."/>
        </authorList>
    </citation>
    <scope>NUCLEOTIDE SEQUENCE</scope>
    <source>
        <strain evidence="10">IBE-C5619</strain>
    </source>
</reference>
<dbReference type="GO" id="GO:0008420">
    <property type="term" value="F:RNA polymerase II CTD heptapeptide repeat phosphatase activity"/>
    <property type="evidence" value="ECO:0007669"/>
    <property type="project" value="UniProtKB-ARBA"/>
</dbReference>
<dbReference type="GO" id="GO:0031124">
    <property type="term" value="P:mRNA 3'-end processing"/>
    <property type="evidence" value="ECO:0007669"/>
    <property type="project" value="UniProtKB-ARBA"/>
</dbReference>
<comment type="subcellular location">
    <subcellularLocation>
        <location evidence="1">Nucleus</location>
    </subcellularLocation>
</comment>
<evidence type="ECO:0000256" key="7">
    <source>
        <dbReference type="ARBA" id="ARBA00023242"/>
    </source>
</evidence>
<dbReference type="EC" id="3.1.3.16" evidence="3"/>
<dbReference type="GO" id="GO:0005634">
    <property type="term" value="C:nucleus"/>
    <property type="evidence" value="ECO:0007669"/>
    <property type="project" value="UniProtKB-SubCell"/>
</dbReference>
<dbReference type="FunFam" id="3.40.50.2300:FF:000039">
    <property type="entry name" value="RNA polymerase II subunit A C-terminal domain phosphatase"/>
    <property type="match status" value="1"/>
</dbReference>
<keyword evidence="11" id="KW-1185">Reference proteome</keyword>
<evidence type="ECO:0000256" key="6">
    <source>
        <dbReference type="ARBA" id="ARBA00022912"/>
    </source>
</evidence>
<dbReference type="AlphaFoldDB" id="A0A8J6AVJ8"/>
<proteinExistence type="inferred from homology"/>
<dbReference type="Pfam" id="PF04722">
    <property type="entry name" value="Ssu72"/>
    <property type="match status" value="1"/>
</dbReference>
<evidence type="ECO:0000256" key="8">
    <source>
        <dbReference type="ARBA" id="ARBA00047761"/>
    </source>
</evidence>
<dbReference type="InterPro" id="IPR006811">
    <property type="entry name" value="RNA_pol_II_suA"/>
</dbReference>
<dbReference type="OrthoDB" id="57957at2759"/>
<name>A0A8J6AVJ8_GALPY</name>
<evidence type="ECO:0000256" key="4">
    <source>
        <dbReference type="ARBA" id="ARBA00022664"/>
    </source>
</evidence>
<accession>A0A8J6AVJ8</accession>
<dbReference type="FunFam" id="3.40.50.2300:FF:000066">
    <property type="entry name" value="RNA polymerase II subunit A C-terminal domain phosphatase SSU72"/>
    <property type="match status" value="1"/>
</dbReference>
<sequence length="430" mass="47631">MVDTWSCTHTYLKCGVGMRKWAHLGLDTGVQGCSAYALLHAVLYPKLPLQPQPPGPGVPITHAHNPPILHQVKERSGFQGASQLGLRGPGPKYTGVGWCAHLRMPTLECSQHRRCPSAMVEGWKDLINLYPTGSLFQSYLSSAHGPGSCLAHATLPGAQFCWDPVLAKAGSWYRLCSWQAGPCFPWPVPATADRFPEALPGRAGCTWRLHQMRSRKQLIHGMRATAPGLSPGGHCLSADRVCRVAVVCRSNVNRSMEAHHVLRSKGFAVRSFGTGSSVKLPGPGPDLPVVYDFSATYEKMYNDLLRADGERYRRNGLLHILGRNKRIKPRPERFQECTDPFDIIFTCEESVYDRVLADLCARDEETLQPVHVINVNIRDTPEDASLGALLICDLCQRLQHADDMEDSASRLLLEVEKKTGKGFLHTVCFY</sequence>
<dbReference type="EMBL" id="JAGFMF010011429">
    <property type="protein sequence ID" value="KAG8522925.1"/>
    <property type="molecule type" value="Genomic_DNA"/>
</dbReference>
<organism evidence="10 11">
    <name type="scientific">Galemys pyrenaicus</name>
    <name type="common">Iberian desman</name>
    <name type="synonym">Pyrenean desman</name>
    <dbReference type="NCBI Taxonomy" id="202257"/>
    <lineage>
        <taxon>Eukaryota</taxon>
        <taxon>Metazoa</taxon>
        <taxon>Chordata</taxon>
        <taxon>Craniata</taxon>
        <taxon>Vertebrata</taxon>
        <taxon>Euteleostomi</taxon>
        <taxon>Mammalia</taxon>
        <taxon>Eutheria</taxon>
        <taxon>Laurasiatheria</taxon>
        <taxon>Eulipotyphla</taxon>
        <taxon>Talpidae</taxon>
        <taxon>Galemys</taxon>
    </lineage>
</organism>
<evidence type="ECO:0000313" key="11">
    <source>
        <dbReference type="Proteomes" id="UP000700334"/>
    </source>
</evidence>